<dbReference type="GO" id="GO:0048015">
    <property type="term" value="P:phosphatidylinositol-mediated signaling"/>
    <property type="evidence" value="ECO:0007669"/>
    <property type="project" value="TreeGrafter"/>
</dbReference>
<dbReference type="PROSITE" id="PS51545">
    <property type="entry name" value="PIK_HELICAL"/>
    <property type="match status" value="1"/>
</dbReference>
<comment type="catalytic activity">
    <reaction evidence="13">
        <text>a 1,2-diacyl-sn-glycero-3-phospho-(1D-myo-inositol-4,5-bisphosphate) + ATP = a 1,2-diacyl-sn-glycero-3-phospho-(1D-myo-inositol-3,4,5-trisphosphate) + ADP + H(+)</text>
        <dbReference type="Rhea" id="RHEA:21292"/>
        <dbReference type="ChEBI" id="CHEBI:15378"/>
        <dbReference type="ChEBI" id="CHEBI:30616"/>
        <dbReference type="ChEBI" id="CHEBI:57836"/>
        <dbReference type="ChEBI" id="CHEBI:58456"/>
        <dbReference type="ChEBI" id="CHEBI:456216"/>
        <dbReference type="EC" id="2.7.1.153"/>
    </reaction>
    <physiologicalReaction direction="left-to-right" evidence="13">
        <dbReference type="Rhea" id="RHEA:21293"/>
    </physiologicalReaction>
</comment>
<keyword evidence="20" id="KW-1185">Reference proteome</keyword>
<evidence type="ECO:0000256" key="13">
    <source>
        <dbReference type="ARBA" id="ARBA00023981"/>
    </source>
</evidence>
<dbReference type="InterPro" id="IPR000403">
    <property type="entry name" value="PI3/4_kinase_cat_dom"/>
</dbReference>
<protein>
    <recommendedName>
        <fullName evidence="5">phosphatidylinositol-4,5-bisphosphate 3-kinase</fullName>
        <ecNumber evidence="5">2.7.1.153</ecNumber>
    </recommendedName>
</protein>
<keyword evidence="8" id="KW-0808">Transferase</keyword>
<dbReference type="InterPro" id="IPR015433">
    <property type="entry name" value="PI3/4_kinase"/>
</dbReference>
<feature type="domain" description="C2 PI3K-type" evidence="18">
    <location>
        <begin position="277"/>
        <end position="429"/>
    </location>
</feature>
<dbReference type="Pfam" id="PF00454">
    <property type="entry name" value="PI3_PI4_kinase"/>
    <property type="match status" value="1"/>
</dbReference>
<sequence>MPPAMTDLLDIWAAHSPLAGHALDQITVDFLLPTGIYIQMDVPREATIQHIKLLLWKQAQSFPLFPALGEMESHMFECVNQAAVHEELEDETRRLCDVRPFLPVLKLVTRNCGRAERLLDSKIGVLIGKGLHELDAINDQEVKDFRSKMFRMSEERMQRVQMMTYTEWLQACFSPQLEPTAGTAITDGLNDRPADLKVIIHFDQSQVRVLSPVCFVFDTLDMHTATDFLSCLVLQYIRTCMQAKEPPHLTLVHTSNVKAMFDKDITAIGAVVTHKSSNPPLPLPPKRRVPTVSSATRVQVRAGLFHGTELLCKPAVSSESSGRSDHTWKDSTLEFDISVCDLPRMTRLCFAIYAVMDKVKKQKSTKNHYPIAWVNTMVFDYKGQLKTGELILHCWSSFPDELEEMLNPIGTIQTNPYTENATALHIHFPEYSPHSIIFPPFDKVRHSGQDLLSPPDEQCLFELKEIMERDALSQLCENEKDLIWTLRHDCIENFPQSLPKLLLSVKWSKHEDMAQLQALLQIWPKLCPRDALELLDFNYPDQYVREYAVRCLRDMSNEELSQYLLQLVQVLRYEPYYDCALTHFLLERAQGNRKIGHFLFWHLRCVWTRGLDYQKNSLCFLQQVEALSKLKSVNELIKLGTIKNARSKTKEAMLTKEAMMTCLRQISYSETLSDLYSPLNPNVLLSGINVEKCRYMDSKMKPLWIVYNNKLLGGDTLGIIFKNGDDLRQDMLTLQILRLMDRLWKEANLDLRIVPYGCLATGDRAGLIEVVSSADTIANIQLTSSNVAAAAAFNKDALLNWLKERNSGDALDRAIEEFTLSCAGYCVATYVLGIGDRHSDNIMVRSTGQLFHIDFGHILGNFKSKFGIKRERVPFILTHDFIHVIQQGKTGYTEKFGSFRQYCEEAYLILRKNGNLFITLFALMLTAGLPELTSVKDIQYLKDSLALGKTDDEALKQFRQKFDEALRESWTTKVNWMAHNVAKDNRS</sequence>
<keyword evidence="10" id="KW-0418">Kinase</keyword>
<evidence type="ECO:0000256" key="8">
    <source>
        <dbReference type="ARBA" id="ARBA00022679"/>
    </source>
</evidence>
<dbReference type="Ensembl" id="ENSSAUT00010030784.1">
    <property type="protein sequence ID" value="ENSSAUP00010029188.1"/>
    <property type="gene ID" value="ENSSAUG00010011008.1"/>
</dbReference>
<keyword evidence="12" id="KW-0443">Lipid metabolism</keyword>
<organism evidence="19 20">
    <name type="scientific">Sparus aurata</name>
    <name type="common">Gilthead sea bream</name>
    <dbReference type="NCBI Taxonomy" id="8175"/>
    <lineage>
        <taxon>Eukaryota</taxon>
        <taxon>Metazoa</taxon>
        <taxon>Chordata</taxon>
        <taxon>Craniata</taxon>
        <taxon>Vertebrata</taxon>
        <taxon>Euteleostomi</taxon>
        <taxon>Actinopterygii</taxon>
        <taxon>Neopterygii</taxon>
        <taxon>Teleostei</taxon>
        <taxon>Neoteleostei</taxon>
        <taxon>Acanthomorphata</taxon>
        <taxon>Eupercaria</taxon>
        <taxon>Spariformes</taxon>
        <taxon>Sparidae</taxon>
        <taxon>Sparus</taxon>
    </lineage>
</organism>
<keyword evidence="6" id="KW-0963">Cytoplasm</keyword>
<proteinExistence type="inferred from homology"/>
<dbReference type="EC" id="2.7.1.153" evidence="5"/>
<evidence type="ECO:0000256" key="2">
    <source>
        <dbReference type="ARBA" id="ARBA00004805"/>
    </source>
</evidence>
<dbReference type="InterPro" id="IPR036940">
    <property type="entry name" value="PI3/4_kinase_cat_sf"/>
</dbReference>
<dbReference type="PROSITE" id="PS51547">
    <property type="entry name" value="C2_PI3K"/>
    <property type="match status" value="1"/>
</dbReference>
<dbReference type="FunFam" id="1.10.1070.11:FF:000001">
    <property type="entry name" value="Phosphatidylinositol 4,5-bisphosphate 3-kinase catalytic subunit"/>
    <property type="match status" value="1"/>
</dbReference>
<dbReference type="SUPFAM" id="SSF54236">
    <property type="entry name" value="Ubiquitin-like"/>
    <property type="match status" value="1"/>
</dbReference>
<keyword evidence="7" id="KW-0597">Phosphoprotein</keyword>
<evidence type="ECO:0000256" key="10">
    <source>
        <dbReference type="ARBA" id="ARBA00022777"/>
    </source>
</evidence>
<dbReference type="GO" id="GO:0005942">
    <property type="term" value="C:phosphatidylinositol 3-kinase complex"/>
    <property type="evidence" value="ECO:0007669"/>
    <property type="project" value="TreeGrafter"/>
</dbReference>
<evidence type="ECO:0000259" key="16">
    <source>
        <dbReference type="PROSITE" id="PS51544"/>
    </source>
</evidence>
<dbReference type="GeneTree" id="ENSGT00940000157522"/>
<dbReference type="GO" id="GO:0005886">
    <property type="term" value="C:plasma membrane"/>
    <property type="evidence" value="ECO:0007669"/>
    <property type="project" value="TreeGrafter"/>
</dbReference>
<feature type="domain" description="PI3K-ABD" evidence="16">
    <location>
        <begin position="22"/>
        <end position="111"/>
    </location>
</feature>
<dbReference type="SMART" id="SM00146">
    <property type="entry name" value="PI3Kc"/>
    <property type="match status" value="1"/>
</dbReference>
<evidence type="ECO:0000256" key="12">
    <source>
        <dbReference type="ARBA" id="ARBA00023098"/>
    </source>
</evidence>
<keyword evidence="11" id="KW-0067">ATP-binding</keyword>
<dbReference type="PANTHER" id="PTHR10048">
    <property type="entry name" value="PHOSPHATIDYLINOSITOL KINASE"/>
    <property type="match status" value="1"/>
</dbReference>
<dbReference type="Gene3D" id="3.30.1010.10">
    <property type="entry name" value="Phosphatidylinositol 3-kinase Catalytic Subunit, Chain A, domain 4"/>
    <property type="match status" value="1"/>
</dbReference>
<dbReference type="InterPro" id="IPR029071">
    <property type="entry name" value="Ubiquitin-like_domsf"/>
</dbReference>
<reference evidence="19" key="2">
    <citation type="submission" date="2025-08" db="UniProtKB">
        <authorList>
            <consortium name="Ensembl"/>
        </authorList>
    </citation>
    <scope>IDENTIFICATION</scope>
</reference>
<dbReference type="SMART" id="SM00145">
    <property type="entry name" value="PI3Ka"/>
    <property type="match status" value="1"/>
</dbReference>
<dbReference type="GO" id="GO:0043491">
    <property type="term" value="P:phosphatidylinositol 3-kinase/protein kinase B signal transduction"/>
    <property type="evidence" value="ECO:0007669"/>
    <property type="project" value="TreeGrafter"/>
</dbReference>
<comment type="subcellular location">
    <subcellularLocation>
        <location evidence="1">Cytoplasm</location>
    </subcellularLocation>
</comment>
<evidence type="ECO:0000256" key="11">
    <source>
        <dbReference type="ARBA" id="ARBA00022840"/>
    </source>
</evidence>
<comment type="catalytic activity">
    <reaction evidence="14">
        <text>1-octadecanoyl-2-(5Z,8Z,11Z,14Z)-eicosatetraenoyl-sn-glycero-3-phospho-1D-myo-inositol 4,5-bisphosphate + ATP = 1-octadecanoyl-2-(5Z,8Z,11Z,14Z-eicosatetraenoyl)-sn-glycero-3-phospho-(1D-myo-inositol 3,4,5-triphosphate) + ADP + H(+)</text>
        <dbReference type="Rhea" id="RHEA:43396"/>
        <dbReference type="ChEBI" id="CHEBI:15378"/>
        <dbReference type="ChEBI" id="CHEBI:30616"/>
        <dbReference type="ChEBI" id="CHEBI:77137"/>
        <dbReference type="ChEBI" id="CHEBI:83243"/>
        <dbReference type="ChEBI" id="CHEBI:456216"/>
    </reaction>
    <physiologicalReaction direction="left-to-right" evidence="14">
        <dbReference type="Rhea" id="RHEA:43397"/>
    </physiologicalReaction>
</comment>
<reference evidence="19" key="1">
    <citation type="submission" date="2021-04" db="EMBL/GenBank/DDBJ databases">
        <authorList>
            <consortium name="Wellcome Sanger Institute Data Sharing"/>
        </authorList>
    </citation>
    <scope>NUCLEOTIDE SEQUENCE [LARGE SCALE GENOMIC DNA]</scope>
</reference>
<dbReference type="InterPro" id="IPR001263">
    <property type="entry name" value="PI3K_accessory_dom"/>
</dbReference>
<dbReference type="InterPro" id="IPR016024">
    <property type="entry name" value="ARM-type_fold"/>
</dbReference>
<evidence type="ECO:0000256" key="1">
    <source>
        <dbReference type="ARBA" id="ARBA00004496"/>
    </source>
</evidence>
<dbReference type="Proteomes" id="UP000472265">
    <property type="component" value="Chromosome 2"/>
</dbReference>
<dbReference type="CDD" id="cd08693">
    <property type="entry name" value="C2_PI3K_class_I_beta_delta"/>
    <property type="match status" value="1"/>
</dbReference>
<evidence type="ECO:0000256" key="14">
    <source>
        <dbReference type="ARBA" id="ARBA00051347"/>
    </source>
</evidence>
<gene>
    <name evidence="19" type="primary">PIK3CB</name>
    <name evidence="19" type="synonym">pik3cb</name>
</gene>
<dbReference type="InterPro" id="IPR003113">
    <property type="entry name" value="PI3K_ABD"/>
</dbReference>
<dbReference type="SMART" id="SM00143">
    <property type="entry name" value="PI3K_p85B"/>
    <property type="match status" value="1"/>
</dbReference>
<dbReference type="InterPro" id="IPR011009">
    <property type="entry name" value="Kinase-like_dom_sf"/>
</dbReference>
<dbReference type="PROSITE" id="PS00916">
    <property type="entry name" value="PI3_4_KINASE_2"/>
    <property type="match status" value="1"/>
</dbReference>
<dbReference type="AlphaFoldDB" id="A0A671VQB2"/>
<reference evidence="19" key="3">
    <citation type="submission" date="2025-09" db="UniProtKB">
        <authorList>
            <consortium name="Ensembl"/>
        </authorList>
    </citation>
    <scope>IDENTIFICATION</scope>
</reference>
<evidence type="ECO:0000259" key="17">
    <source>
        <dbReference type="PROSITE" id="PS51545"/>
    </source>
</evidence>
<dbReference type="Gene3D" id="3.10.20.770">
    <property type="match status" value="2"/>
</dbReference>
<dbReference type="FunFam" id="3.30.1010.10:FF:000005">
    <property type="entry name" value="Phosphatidylinositol 4,5-bisphosphate 3-kinase catalytic subunit beta"/>
    <property type="match status" value="1"/>
</dbReference>
<dbReference type="PANTHER" id="PTHR10048:SF33">
    <property type="entry name" value="PHOSPHATIDYLINOSITOL 4,5-BISPHOSPHATE 3-KINASE CATALYTIC SUBUNIT BETA ISOFORM"/>
    <property type="match status" value="1"/>
</dbReference>
<feature type="domain" description="PI3K/PI4K catalytic" evidence="15">
    <location>
        <begin position="689"/>
        <end position="970"/>
    </location>
</feature>
<dbReference type="GO" id="GO:0005524">
    <property type="term" value="F:ATP binding"/>
    <property type="evidence" value="ECO:0007669"/>
    <property type="project" value="UniProtKB-KW"/>
</dbReference>
<dbReference type="GO" id="GO:0016477">
    <property type="term" value="P:cell migration"/>
    <property type="evidence" value="ECO:0007669"/>
    <property type="project" value="TreeGrafter"/>
</dbReference>
<dbReference type="PROSITE" id="PS50290">
    <property type="entry name" value="PI3_4_KINASE_3"/>
    <property type="match status" value="1"/>
</dbReference>
<feature type="domain" description="PIK helical" evidence="17">
    <location>
        <begin position="449"/>
        <end position="627"/>
    </location>
</feature>
<dbReference type="Pfam" id="PF00792">
    <property type="entry name" value="PI3K_C2"/>
    <property type="match status" value="1"/>
</dbReference>
<evidence type="ECO:0000256" key="5">
    <source>
        <dbReference type="ARBA" id="ARBA00012010"/>
    </source>
</evidence>
<evidence type="ECO:0000256" key="3">
    <source>
        <dbReference type="ARBA" id="ARBA00005189"/>
    </source>
</evidence>
<dbReference type="GO" id="GO:0046934">
    <property type="term" value="F:1-phosphatidylinositol-4,5-bisphosphate 3-kinase activity"/>
    <property type="evidence" value="ECO:0007669"/>
    <property type="project" value="UniProtKB-EC"/>
</dbReference>
<dbReference type="InterPro" id="IPR042236">
    <property type="entry name" value="PI3K_accessory_sf"/>
</dbReference>
<evidence type="ECO:0000256" key="7">
    <source>
        <dbReference type="ARBA" id="ARBA00022553"/>
    </source>
</evidence>
<dbReference type="InterPro" id="IPR002420">
    <property type="entry name" value="PI3K-type_C2_dom"/>
</dbReference>
<name>A0A671VQB2_SPAAU</name>
<dbReference type="PROSITE" id="PS00915">
    <property type="entry name" value="PI3_4_KINASE_1"/>
    <property type="match status" value="1"/>
</dbReference>
<dbReference type="SUPFAM" id="SSF56112">
    <property type="entry name" value="Protein kinase-like (PK-like)"/>
    <property type="match status" value="1"/>
</dbReference>
<evidence type="ECO:0000256" key="4">
    <source>
        <dbReference type="ARBA" id="ARBA00006209"/>
    </source>
</evidence>
<comment type="pathway">
    <text evidence="3">Lipid metabolism.</text>
</comment>
<accession>A0A671VQB2</accession>
<evidence type="ECO:0000259" key="18">
    <source>
        <dbReference type="PROSITE" id="PS51547"/>
    </source>
</evidence>
<dbReference type="PROSITE" id="PS51544">
    <property type="entry name" value="PI3K_ABD"/>
    <property type="match status" value="1"/>
</dbReference>
<dbReference type="Pfam" id="PF02192">
    <property type="entry name" value="PI3K_p85B"/>
    <property type="match status" value="1"/>
</dbReference>
<dbReference type="SMART" id="SM00142">
    <property type="entry name" value="PI3K_C2"/>
    <property type="match status" value="1"/>
</dbReference>
<dbReference type="Gene3D" id="1.25.40.70">
    <property type="entry name" value="Phosphatidylinositol 3-kinase, accessory domain (PIK)"/>
    <property type="match status" value="1"/>
</dbReference>
<dbReference type="GO" id="GO:0005829">
    <property type="term" value="C:cytosol"/>
    <property type="evidence" value="ECO:0007669"/>
    <property type="project" value="UniProtKB-ARBA"/>
</dbReference>
<comment type="pathway">
    <text evidence="2">Phospholipid metabolism; phosphatidylinositol phosphate biosynthesis.</text>
</comment>
<dbReference type="InterPro" id="IPR035892">
    <property type="entry name" value="C2_domain_sf"/>
</dbReference>
<evidence type="ECO:0000259" key="15">
    <source>
        <dbReference type="PROSITE" id="PS50290"/>
    </source>
</evidence>
<evidence type="ECO:0000256" key="9">
    <source>
        <dbReference type="ARBA" id="ARBA00022741"/>
    </source>
</evidence>
<dbReference type="Gene3D" id="1.10.1070.11">
    <property type="entry name" value="Phosphatidylinositol 3-/4-kinase, catalytic domain"/>
    <property type="match status" value="1"/>
</dbReference>
<dbReference type="SUPFAM" id="SSF48371">
    <property type="entry name" value="ARM repeat"/>
    <property type="match status" value="1"/>
</dbReference>
<evidence type="ECO:0000313" key="20">
    <source>
        <dbReference type="Proteomes" id="UP000472265"/>
    </source>
</evidence>
<evidence type="ECO:0000313" key="19">
    <source>
        <dbReference type="Ensembl" id="ENSSAUP00010029188.1"/>
    </source>
</evidence>
<dbReference type="SUPFAM" id="SSF49562">
    <property type="entry name" value="C2 domain (Calcium/lipid-binding domain, CaLB)"/>
    <property type="match status" value="1"/>
</dbReference>
<dbReference type="Pfam" id="PF00613">
    <property type="entry name" value="PI3Ka"/>
    <property type="match status" value="1"/>
</dbReference>
<dbReference type="FunFam" id="2.60.40.150:FF:000046">
    <property type="entry name" value="Phosphatidylinositol 4,5-bisphosphate 3-kinase catalytic subunit"/>
    <property type="match status" value="1"/>
</dbReference>
<dbReference type="GO" id="GO:0016303">
    <property type="term" value="F:1-phosphatidylinositol-3-kinase activity"/>
    <property type="evidence" value="ECO:0007669"/>
    <property type="project" value="TreeGrafter"/>
</dbReference>
<dbReference type="GO" id="GO:0035005">
    <property type="term" value="F:1-phosphatidylinositol-4-phosphate 3-kinase activity"/>
    <property type="evidence" value="ECO:0007669"/>
    <property type="project" value="TreeGrafter"/>
</dbReference>
<keyword evidence="9" id="KW-0547">Nucleotide-binding</keyword>
<dbReference type="InterPro" id="IPR018936">
    <property type="entry name" value="PI3/4_kinase_CS"/>
</dbReference>
<dbReference type="Gene3D" id="2.60.40.150">
    <property type="entry name" value="C2 domain"/>
    <property type="match status" value="1"/>
</dbReference>
<evidence type="ECO:0000256" key="6">
    <source>
        <dbReference type="ARBA" id="ARBA00022490"/>
    </source>
</evidence>
<comment type="similarity">
    <text evidence="4">Belongs to the PI3/PI4-kinase family. Type III PI4K subfamily.</text>
</comment>